<dbReference type="EMBL" id="SBIW01000028">
    <property type="protein sequence ID" value="RWY47253.1"/>
    <property type="molecule type" value="Genomic_DNA"/>
</dbReference>
<sequence length="172" mass="19858">MVDFTTIILQFNEYGDKTGWTYIEIPADIAAELKPNDKRSFRVRGFLDEMPIAGMSLIPIGEGKHIMALRQEIRKGIRKEKGAMLRVRLEFDTDFKLTVPEDLQECFDFEPEAADYFNSITKSHQGYFIKWINDAKTEETRANRIAKTINAAIRKMDYGAMLREQTKLRKGG</sequence>
<gene>
    <name evidence="1" type="ORF">EPL05_22470</name>
</gene>
<protein>
    <submittedName>
        <fullName evidence="1">DUF1905 domain-containing protein</fullName>
    </submittedName>
</protein>
<organism evidence="1 2">
    <name type="scientific">Mucilaginibacter gilvus</name>
    <dbReference type="NCBI Taxonomy" id="2305909"/>
    <lineage>
        <taxon>Bacteria</taxon>
        <taxon>Pseudomonadati</taxon>
        <taxon>Bacteroidota</taxon>
        <taxon>Sphingobacteriia</taxon>
        <taxon>Sphingobacteriales</taxon>
        <taxon>Sphingobacteriaceae</taxon>
        <taxon>Mucilaginibacter</taxon>
    </lineage>
</organism>
<accession>A0A3S3WZK6</accession>
<dbReference type="InterPro" id="IPR037079">
    <property type="entry name" value="AF2212/PG0164-like_sf"/>
</dbReference>
<dbReference type="Pfam" id="PF13376">
    <property type="entry name" value="OmdA"/>
    <property type="match status" value="1"/>
</dbReference>
<evidence type="ECO:0000313" key="1">
    <source>
        <dbReference type="EMBL" id="RWY47253.1"/>
    </source>
</evidence>
<dbReference type="OrthoDB" id="680797at2"/>
<dbReference type="InterPro" id="IPR015018">
    <property type="entry name" value="DUF1905"/>
</dbReference>
<dbReference type="RefSeq" id="WP_128536235.1">
    <property type="nucleotide sequence ID" value="NZ_SBIW01000028.1"/>
</dbReference>
<dbReference type="Pfam" id="PF08922">
    <property type="entry name" value="DUF1905"/>
    <property type="match status" value="1"/>
</dbReference>
<evidence type="ECO:0000313" key="2">
    <source>
        <dbReference type="Proteomes" id="UP000286701"/>
    </source>
</evidence>
<keyword evidence="2" id="KW-1185">Reference proteome</keyword>
<reference evidence="1 2" key="1">
    <citation type="submission" date="2019-01" db="EMBL/GenBank/DDBJ databases">
        <title>Mucilaginibacter antarcticum sp. nov., isolated from antarctic soil.</title>
        <authorList>
            <person name="Yan Y.-Q."/>
            <person name="Du Z.-J."/>
        </authorList>
    </citation>
    <scope>NUCLEOTIDE SEQUENCE [LARGE SCALE GENOMIC DNA]</scope>
    <source>
        <strain evidence="1 2">F01003</strain>
    </source>
</reference>
<name>A0A3S3WZK6_9SPHI</name>
<dbReference type="SUPFAM" id="SSF141694">
    <property type="entry name" value="AF2212/PG0164-like"/>
    <property type="match status" value="1"/>
</dbReference>
<comment type="caution">
    <text evidence="1">The sequence shown here is derived from an EMBL/GenBank/DDBJ whole genome shotgun (WGS) entry which is preliminary data.</text>
</comment>
<proteinExistence type="predicted"/>
<dbReference type="AlphaFoldDB" id="A0A3S3WZK6"/>
<dbReference type="Proteomes" id="UP000286701">
    <property type="component" value="Unassembled WGS sequence"/>
</dbReference>
<dbReference type="Gene3D" id="2.40.30.100">
    <property type="entry name" value="AF2212/PG0164-like"/>
    <property type="match status" value="1"/>
</dbReference>